<keyword evidence="1" id="KW-0812">Transmembrane</keyword>
<dbReference type="RefSeq" id="WP_230495424.1">
    <property type="nucleotide sequence ID" value="NZ_CAKJTG010000004.1"/>
</dbReference>
<feature type="transmembrane region" description="Helical" evidence="1">
    <location>
        <begin position="85"/>
        <end position="103"/>
    </location>
</feature>
<dbReference type="InterPro" id="IPR018719">
    <property type="entry name" value="DUF2243_membrane"/>
</dbReference>
<evidence type="ECO:0000313" key="3">
    <source>
        <dbReference type="Proteomes" id="UP000789845"/>
    </source>
</evidence>
<dbReference type="EMBL" id="CAKJTG010000004">
    <property type="protein sequence ID" value="CAG9607148.1"/>
    <property type="molecule type" value="Genomic_DNA"/>
</dbReference>
<gene>
    <name evidence="2" type="ORF">NEOCIP111885_00838</name>
</gene>
<organism evidence="2 3">
    <name type="scientific">Pseudoneobacillus rhizosphaerae</name>
    <dbReference type="NCBI Taxonomy" id="2880968"/>
    <lineage>
        <taxon>Bacteria</taxon>
        <taxon>Bacillati</taxon>
        <taxon>Bacillota</taxon>
        <taxon>Bacilli</taxon>
        <taxon>Bacillales</taxon>
        <taxon>Bacillaceae</taxon>
        <taxon>Pseudoneobacillus</taxon>
    </lineage>
</organism>
<proteinExistence type="predicted"/>
<comment type="caution">
    <text evidence="2">The sequence shown here is derived from an EMBL/GenBank/DDBJ whole genome shotgun (WGS) entry which is preliminary data.</text>
</comment>
<feature type="transmembrane region" description="Helical" evidence="1">
    <location>
        <begin position="123"/>
        <end position="142"/>
    </location>
</feature>
<name>A0A9C7G7S3_9BACI</name>
<reference evidence="2" key="1">
    <citation type="submission" date="2021-10" db="EMBL/GenBank/DDBJ databases">
        <authorList>
            <person name="Criscuolo A."/>
        </authorList>
    </citation>
    <scope>NUCLEOTIDE SEQUENCE</scope>
    <source>
        <strain evidence="2">CIP111885</strain>
    </source>
</reference>
<keyword evidence="1" id="KW-0472">Membrane</keyword>
<evidence type="ECO:0000256" key="1">
    <source>
        <dbReference type="SAM" id="Phobius"/>
    </source>
</evidence>
<protein>
    <recommendedName>
        <fullName evidence="4">DUF2243 domain-containing protein</fullName>
    </recommendedName>
</protein>
<accession>A0A9C7G7S3</accession>
<feature type="transmembrane region" description="Helical" evidence="1">
    <location>
        <begin position="12"/>
        <end position="34"/>
    </location>
</feature>
<dbReference type="Pfam" id="PF10002">
    <property type="entry name" value="DUF2243"/>
    <property type="match status" value="1"/>
</dbReference>
<sequence>MGLTTKKRMLMIGSFVLGFGFVGAMDGVIFHQLLQWHSVIMDTDRHGQILSDGIFHFAVTITLVVGGFLLWLAGNPTDHSKGIRLLLGGFLFGGGIFNVVEGITNHHLLKIHRVKPGDPNALVYDLMFLAVGIILIIVGQMIKRGANSNTTSL</sequence>
<evidence type="ECO:0000313" key="2">
    <source>
        <dbReference type="EMBL" id="CAG9607148.1"/>
    </source>
</evidence>
<dbReference type="AlphaFoldDB" id="A0A9C7G7S3"/>
<keyword evidence="3" id="KW-1185">Reference proteome</keyword>
<evidence type="ECO:0008006" key="4">
    <source>
        <dbReference type="Google" id="ProtNLM"/>
    </source>
</evidence>
<feature type="transmembrane region" description="Helical" evidence="1">
    <location>
        <begin position="54"/>
        <end position="73"/>
    </location>
</feature>
<keyword evidence="1" id="KW-1133">Transmembrane helix</keyword>
<dbReference type="Proteomes" id="UP000789845">
    <property type="component" value="Unassembled WGS sequence"/>
</dbReference>